<dbReference type="Pfam" id="PF00098">
    <property type="entry name" value="zf-CCHC"/>
    <property type="match status" value="1"/>
</dbReference>
<dbReference type="InterPro" id="IPR001878">
    <property type="entry name" value="Znf_CCHC"/>
</dbReference>
<dbReference type="EMBL" id="BKCJ010033136">
    <property type="protein sequence ID" value="GEV75200.1"/>
    <property type="molecule type" value="Genomic_DNA"/>
</dbReference>
<feature type="compositionally biased region" description="Low complexity" evidence="2">
    <location>
        <begin position="1177"/>
        <end position="1189"/>
    </location>
</feature>
<dbReference type="InterPro" id="IPR025724">
    <property type="entry name" value="GAG-pre-integrase_dom"/>
</dbReference>
<feature type="region of interest" description="Disordered" evidence="2">
    <location>
        <begin position="784"/>
        <end position="809"/>
    </location>
</feature>
<dbReference type="GO" id="GO:0008270">
    <property type="term" value="F:zinc ion binding"/>
    <property type="evidence" value="ECO:0007669"/>
    <property type="project" value="UniProtKB-KW"/>
</dbReference>
<evidence type="ECO:0000256" key="2">
    <source>
        <dbReference type="SAM" id="MobiDB-lite"/>
    </source>
</evidence>
<feature type="compositionally biased region" description="Basic residues" evidence="2">
    <location>
        <begin position="798"/>
        <end position="809"/>
    </location>
</feature>
<dbReference type="CDD" id="cd09272">
    <property type="entry name" value="RNase_HI_RT_Ty1"/>
    <property type="match status" value="1"/>
</dbReference>
<organism evidence="4">
    <name type="scientific">Tanacetum cinerariifolium</name>
    <name type="common">Dalmatian daisy</name>
    <name type="synonym">Chrysanthemum cinerariifolium</name>
    <dbReference type="NCBI Taxonomy" id="118510"/>
    <lineage>
        <taxon>Eukaryota</taxon>
        <taxon>Viridiplantae</taxon>
        <taxon>Streptophyta</taxon>
        <taxon>Embryophyta</taxon>
        <taxon>Tracheophyta</taxon>
        <taxon>Spermatophyta</taxon>
        <taxon>Magnoliopsida</taxon>
        <taxon>eudicotyledons</taxon>
        <taxon>Gunneridae</taxon>
        <taxon>Pentapetalae</taxon>
        <taxon>asterids</taxon>
        <taxon>campanulids</taxon>
        <taxon>Asterales</taxon>
        <taxon>Asteraceae</taxon>
        <taxon>Asteroideae</taxon>
        <taxon>Anthemideae</taxon>
        <taxon>Anthemidinae</taxon>
        <taxon>Tanacetum</taxon>
    </lineage>
</organism>
<dbReference type="InterPro" id="IPR043502">
    <property type="entry name" value="DNA/RNA_pol_sf"/>
</dbReference>
<dbReference type="SMART" id="SM00343">
    <property type="entry name" value="ZnF_C2HC"/>
    <property type="match status" value="1"/>
</dbReference>
<gene>
    <name evidence="4" type="ORF">Tci_147177</name>
</gene>
<evidence type="ECO:0000259" key="3">
    <source>
        <dbReference type="PROSITE" id="PS50158"/>
    </source>
</evidence>
<feature type="region of interest" description="Disordered" evidence="2">
    <location>
        <begin position="983"/>
        <end position="1003"/>
    </location>
</feature>
<feature type="domain" description="CCHC-type" evidence="3">
    <location>
        <begin position="218"/>
        <end position="231"/>
    </location>
</feature>
<dbReference type="PROSITE" id="PS50158">
    <property type="entry name" value="ZF_CCHC"/>
    <property type="match status" value="1"/>
</dbReference>
<dbReference type="Pfam" id="PF13976">
    <property type="entry name" value="gag_pre-integrs"/>
    <property type="match status" value="1"/>
</dbReference>
<protein>
    <recommendedName>
        <fullName evidence="3">CCHC-type domain-containing protein</fullName>
    </recommendedName>
</protein>
<keyword evidence="1" id="KW-0479">Metal-binding</keyword>
<evidence type="ECO:0000256" key="1">
    <source>
        <dbReference type="PROSITE-ProRule" id="PRU00047"/>
    </source>
</evidence>
<dbReference type="PANTHER" id="PTHR11439">
    <property type="entry name" value="GAG-POL-RELATED RETROTRANSPOSON"/>
    <property type="match status" value="1"/>
</dbReference>
<accession>A0A699GPP4</accession>
<feature type="region of interest" description="Disordered" evidence="2">
    <location>
        <begin position="1172"/>
        <end position="1194"/>
    </location>
</feature>
<dbReference type="InterPro" id="IPR013103">
    <property type="entry name" value="RVT_2"/>
</dbReference>
<keyword evidence="1" id="KW-0863">Zinc-finger</keyword>
<dbReference type="PANTHER" id="PTHR11439:SF483">
    <property type="entry name" value="PEPTIDE SYNTHASE GLIP-LIKE, PUTATIVE (AFU_ORTHOLOGUE AFUA_3G12920)-RELATED"/>
    <property type="match status" value="1"/>
</dbReference>
<dbReference type="GO" id="GO:0003676">
    <property type="term" value="F:nucleic acid binding"/>
    <property type="evidence" value="ECO:0007669"/>
    <property type="project" value="InterPro"/>
</dbReference>
<dbReference type="Gene3D" id="4.10.60.10">
    <property type="entry name" value="Zinc finger, CCHC-type"/>
    <property type="match status" value="1"/>
</dbReference>
<dbReference type="SUPFAM" id="SSF57756">
    <property type="entry name" value="Retrovirus zinc finger-like domains"/>
    <property type="match status" value="1"/>
</dbReference>
<comment type="caution">
    <text evidence="4">The sequence shown here is derived from an EMBL/GenBank/DDBJ whole genome shotgun (WGS) entry which is preliminary data.</text>
</comment>
<evidence type="ECO:0000313" key="4">
    <source>
        <dbReference type="EMBL" id="GEV75200.1"/>
    </source>
</evidence>
<reference evidence="4" key="1">
    <citation type="journal article" date="2019" name="Sci. Rep.">
        <title>Draft genome of Tanacetum cinerariifolium, the natural source of mosquito coil.</title>
        <authorList>
            <person name="Yamashiro T."/>
            <person name="Shiraishi A."/>
            <person name="Satake H."/>
            <person name="Nakayama K."/>
        </authorList>
    </citation>
    <scope>NUCLEOTIDE SEQUENCE</scope>
</reference>
<name>A0A699GPP4_TANCI</name>
<dbReference type="InterPro" id="IPR036875">
    <property type="entry name" value="Znf_CCHC_sf"/>
</dbReference>
<dbReference type="SUPFAM" id="SSF56672">
    <property type="entry name" value="DNA/RNA polymerases"/>
    <property type="match status" value="1"/>
</dbReference>
<keyword evidence="1" id="KW-0862">Zinc</keyword>
<proteinExistence type="predicted"/>
<dbReference type="Pfam" id="PF07727">
    <property type="entry name" value="RVT_2"/>
    <property type="match status" value="1"/>
</dbReference>
<sequence length="1547" mass="175924">MSTQQDIYAAGFENRPPMLNKENYVPWSSCLLRYAKSRPNGKLIHNSIINGQYVRRMIPEPGDPNREVPVNETFHVQIDDELTEKELKQTEADDQAIQTILLGLPEDIYAAVDCCETAQEIWLYVQRKGSDIEIKEKKAKQYAGQNVGNLNGYNDVQNIRNQIIQNAVQNLRIQNVGNQNGLIIVLGNTNQNSNRNGNLVAARAEGNSTGHNVNQIMCYNCRGLGHFARNCTVRPRRRDAAYLQTQLLIAQKEEAGIQLQAEEFDLMATSADLDKIEEVNANYGSAEVHNHKDCYENEIFNMVTEEEQYTELLEPILEPHQVPQNDNNVISEVSSVEQSGGTVEQHPVNVEETRVLYDSLYNNLAIEVEKVNTVNHKLSETNVELTIELARYKNQEKCFEISQEKYDKLKRCYQKSVYQEQCLSKKINSLHLSFGKQIMTLNEEISDLNKQLSVEKSTVSSLLKENKKLKSDFKIREDELLDKQIQLKKRIKELDNILEVLDDTTPSVARKFLNEVKSSIVTLQRVVKQRMTLDTHNWSSFAHQELHKIVKDEFFPIVNQVDARVQNFEIQFLKESAKFVRDFKSLAKEADESLAKHKASELEIQRLLRAIDTTRGTSTNTKFAKQLILGKLPKVGETHALSKPVTSNSIPTPQGSKVVINDKVIAPGMFRINHLKPSREEKHVLNKVRASIRKNPITISQPPVITKKVSSCNKNKEVKVEEHHRKLLLSRNKKHMSSECNNVKLATQNVKSKVVCALCKQCLILVNHDVCLLNYVNGMNSRGKKQKANVSINENQRKQKPKVKKTKKVGSIKRLASTKPSKPRSVLRWSPIGRLFDLKGPIIASSESESQSDCSKGDNACTSNPLEPTIKRFPNYTFSLAGQFYDSNLEAAFRRNTCFVKNLERVDLLKGNRTTNLYTINLHEMASASPICLMAHATSTKSWLWNQHLSHLNFDTINDLAKNDLVSGLLKFKYHKEHLYPSCEQGKSKRASHPPKPVPNSKQRNRTLVKAARTMLIFSHAPSFLWAEAIATTCFSQNRFIIHCRFNKTPYELINGRKLDISFLHVFGALYYPKNDREDIGKLVAKGDMGFFIGYSADSCAFRVSKPRLQSMTFVQTSSGFDLTYALSTITTQQPTERELDLLFEAMYDDYIGGQLLATQRTVSAAQAHQDFDGLKSQQQHAQQQGSHAPIQPETVADNVPNAMFDANTFVNPFATPSTSAAESSSSQYVDLSNMHTMEDIKIFLAYAAHKSFTMFQMDMKTAFLIGTLKEDVYVCQPEGFIDVDHPSHVFKLKKALYRLKQAPRVWYDELSTFLLHNHFFKGTTDPTLFIMRFVDEILVSNYVLEILKKYGMESCDPVGTPMEIKDKLDLYQNGTPVDATKYRSMIGALMYLTSSRPNIVHATCLCARYQAKPTEKHLKEVKRVFCYLQGTVNMGLWYMKDSGFKLTRFSDAEYAGCKDTFKSTSAIAISYNPVQHSRTKLIAVCFHLIKEHVEKGTIELYFVKTDYQLADLFTKALPVERFNYLVCRLGMRSLSPHELELLAKSQ</sequence>